<dbReference type="AlphaFoldDB" id="A0A9P6JJG2"/>
<name>A0A9P6JJG2_9AGAR</name>
<dbReference type="PANTHER" id="PTHR43662">
    <property type="match status" value="1"/>
</dbReference>
<dbReference type="OrthoDB" id="74764at2759"/>
<gene>
    <name evidence="3" type="ORF">CPB83DRAFT_899194</name>
</gene>
<evidence type="ECO:0000256" key="1">
    <source>
        <dbReference type="SAM" id="MobiDB-lite"/>
    </source>
</evidence>
<dbReference type="Proteomes" id="UP000807306">
    <property type="component" value="Unassembled WGS sequence"/>
</dbReference>
<sequence length="374" mass="40965">MDPTHDIAALSSCTTCRFKEDKSNYWTAALYFKHRNGSFIRVNQMSNHNTGPGLQAGGMTIYYFQPVGEFSIFPKGFRMTVGNPMYRKDSFDPTNPAAKATSFRCFTGPDQNFDPQPGWGPDDSYHLPNGPCASGIRSNIYFPQCWDGVNIDSPDHQSHVVHPVGDPTQPGNVFFGTPCPASHPVRLPELFYEIVWDTRPFNDPEMWPEDGSQPFVFSMGDPYGFGQHADYMFGWEGDSLQRAMSNCTGGTGIPWDCPALTLQDMDVMNTCRQAVKVPEVVEGTYLDKLPGCNPIQDGPQSATMAPNCGAVSTTIVAPVPTFTPMVVTPPYEVCSDGSNPNEENIVPRCSAYPGPTQAHDPRGIATGLPITRIG</sequence>
<protein>
    <recommendedName>
        <fullName evidence="2">DUF1996 domain-containing protein</fullName>
    </recommendedName>
</protein>
<evidence type="ECO:0000313" key="4">
    <source>
        <dbReference type="Proteomes" id="UP000807306"/>
    </source>
</evidence>
<reference evidence="3" key="1">
    <citation type="submission" date="2020-11" db="EMBL/GenBank/DDBJ databases">
        <authorList>
            <consortium name="DOE Joint Genome Institute"/>
            <person name="Ahrendt S."/>
            <person name="Riley R."/>
            <person name="Andreopoulos W."/>
            <person name="Labutti K."/>
            <person name="Pangilinan J."/>
            <person name="Ruiz-Duenas F.J."/>
            <person name="Barrasa J.M."/>
            <person name="Sanchez-Garcia M."/>
            <person name="Camarero S."/>
            <person name="Miyauchi S."/>
            <person name="Serrano A."/>
            <person name="Linde D."/>
            <person name="Babiker R."/>
            <person name="Drula E."/>
            <person name="Ayuso-Fernandez I."/>
            <person name="Pacheco R."/>
            <person name="Padilla G."/>
            <person name="Ferreira P."/>
            <person name="Barriuso J."/>
            <person name="Kellner H."/>
            <person name="Castanera R."/>
            <person name="Alfaro M."/>
            <person name="Ramirez L."/>
            <person name="Pisabarro A.G."/>
            <person name="Kuo A."/>
            <person name="Tritt A."/>
            <person name="Lipzen A."/>
            <person name="He G."/>
            <person name="Yan M."/>
            <person name="Ng V."/>
            <person name="Cullen D."/>
            <person name="Martin F."/>
            <person name="Rosso M.-N."/>
            <person name="Henrissat B."/>
            <person name="Hibbett D."/>
            <person name="Martinez A.T."/>
            <person name="Grigoriev I.V."/>
        </authorList>
    </citation>
    <scope>NUCLEOTIDE SEQUENCE</scope>
    <source>
        <strain evidence="3">CBS 506.95</strain>
    </source>
</reference>
<dbReference type="InterPro" id="IPR018535">
    <property type="entry name" value="DUF1996"/>
</dbReference>
<proteinExistence type="predicted"/>
<dbReference type="PANTHER" id="PTHR43662:SF3">
    <property type="entry name" value="DOMAIN PROTEIN, PUTATIVE (AFU_ORTHOLOGUE AFUA_6G11970)-RELATED"/>
    <property type="match status" value="1"/>
</dbReference>
<dbReference type="EMBL" id="MU157929">
    <property type="protein sequence ID" value="KAF9522950.1"/>
    <property type="molecule type" value="Genomic_DNA"/>
</dbReference>
<feature type="domain" description="DUF1996" evidence="2">
    <location>
        <begin position="8"/>
        <end position="235"/>
    </location>
</feature>
<evidence type="ECO:0000313" key="3">
    <source>
        <dbReference type="EMBL" id="KAF9522950.1"/>
    </source>
</evidence>
<accession>A0A9P6JJG2</accession>
<feature type="region of interest" description="Disordered" evidence="1">
    <location>
        <begin position="352"/>
        <end position="374"/>
    </location>
</feature>
<comment type="caution">
    <text evidence="3">The sequence shown here is derived from an EMBL/GenBank/DDBJ whole genome shotgun (WGS) entry which is preliminary data.</text>
</comment>
<evidence type="ECO:0000259" key="2">
    <source>
        <dbReference type="Pfam" id="PF09362"/>
    </source>
</evidence>
<dbReference type="Pfam" id="PF09362">
    <property type="entry name" value="DUF1996"/>
    <property type="match status" value="1"/>
</dbReference>
<keyword evidence="4" id="KW-1185">Reference proteome</keyword>
<organism evidence="3 4">
    <name type="scientific">Crepidotus variabilis</name>
    <dbReference type="NCBI Taxonomy" id="179855"/>
    <lineage>
        <taxon>Eukaryota</taxon>
        <taxon>Fungi</taxon>
        <taxon>Dikarya</taxon>
        <taxon>Basidiomycota</taxon>
        <taxon>Agaricomycotina</taxon>
        <taxon>Agaricomycetes</taxon>
        <taxon>Agaricomycetidae</taxon>
        <taxon>Agaricales</taxon>
        <taxon>Agaricineae</taxon>
        <taxon>Crepidotaceae</taxon>
        <taxon>Crepidotus</taxon>
    </lineage>
</organism>